<comment type="subcellular location">
    <subcellularLocation>
        <location evidence="1">Membrane</location>
        <topology evidence="1">Multi-pass membrane protein</topology>
    </subcellularLocation>
</comment>
<evidence type="ECO:0000256" key="1">
    <source>
        <dbReference type="ARBA" id="ARBA00004141"/>
    </source>
</evidence>
<accession>A0A941W4M0</accession>
<keyword evidence="5 7" id="KW-0472">Membrane</keyword>
<dbReference type="EMBL" id="JAANXD010000078">
    <property type="protein sequence ID" value="MBS1259057.1"/>
    <property type="molecule type" value="Genomic_DNA"/>
</dbReference>
<name>A0A941W4M0_9BACT</name>
<dbReference type="Pfam" id="PF00474">
    <property type="entry name" value="SSF"/>
    <property type="match status" value="1"/>
</dbReference>
<evidence type="ECO:0000256" key="2">
    <source>
        <dbReference type="ARBA" id="ARBA00006434"/>
    </source>
</evidence>
<dbReference type="PROSITE" id="PS50283">
    <property type="entry name" value="NA_SOLUT_SYMP_3"/>
    <property type="match status" value="1"/>
</dbReference>
<evidence type="ECO:0000256" key="6">
    <source>
        <dbReference type="RuleBase" id="RU362091"/>
    </source>
</evidence>
<comment type="caution">
    <text evidence="8">The sequence shown here is derived from an EMBL/GenBank/DDBJ whole genome shotgun (WGS) entry which is preliminary data.</text>
</comment>
<dbReference type="GO" id="GO:0022857">
    <property type="term" value="F:transmembrane transporter activity"/>
    <property type="evidence" value="ECO:0007669"/>
    <property type="project" value="InterPro"/>
</dbReference>
<evidence type="ECO:0000313" key="9">
    <source>
        <dbReference type="Proteomes" id="UP000722750"/>
    </source>
</evidence>
<reference evidence="8" key="1">
    <citation type="journal article" date="2021" name="ISME J.">
        <title>Fine-scale metabolic discontinuity in a stratified prokaryote microbiome of a Red Sea deep halocline.</title>
        <authorList>
            <person name="Michoud G."/>
            <person name="Ngugi D.K."/>
            <person name="Barozzi A."/>
            <person name="Merlino G."/>
            <person name="Calleja M.L."/>
            <person name="Delgado-Huertas A."/>
            <person name="Moran X.A.G."/>
            <person name="Daffonchio D."/>
        </authorList>
    </citation>
    <scope>NUCLEOTIDE SEQUENCE</scope>
    <source>
        <strain evidence="8">SuakinDeep_MAG55_1</strain>
    </source>
</reference>
<dbReference type="Proteomes" id="UP000722750">
    <property type="component" value="Unassembled WGS sequence"/>
</dbReference>
<dbReference type="GO" id="GO:0016020">
    <property type="term" value="C:membrane"/>
    <property type="evidence" value="ECO:0007669"/>
    <property type="project" value="UniProtKB-SubCell"/>
</dbReference>
<sequence>MGVYLASLILIGVAGRLARKENSPADFYLSGRGMGLFVLFLTLYATQYSGNTLIGMAGSSYRQGYLFLVSVIFMMSVIGAYLIYDPVDKVRNLPIF</sequence>
<evidence type="ECO:0008006" key="10">
    <source>
        <dbReference type="Google" id="ProtNLM"/>
    </source>
</evidence>
<evidence type="ECO:0000256" key="3">
    <source>
        <dbReference type="ARBA" id="ARBA00022692"/>
    </source>
</evidence>
<dbReference type="Gene3D" id="1.20.1730.10">
    <property type="entry name" value="Sodium/glucose cotransporter"/>
    <property type="match status" value="1"/>
</dbReference>
<keyword evidence="3 7" id="KW-0812">Transmembrane</keyword>
<keyword evidence="4 7" id="KW-1133">Transmembrane helix</keyword>
<proteinExistence type="inferred from homology"/>
<evidence type="ECO:0000256" key="7">
    <source>
        <dbReference type="SAM" id="Phobius"/>
    </source>
</evidence>
<protein>
    <recommendedName>
        <fullName evidence="10">Sodium:solute symporter family protein</fullName>
    </recommendedName>
</protein>
<evidence type="ECO:0000256" key="5">
    <source>
        <dbReference type="ARBA" id="ARBA00023136"/>
    </source>
</evidence>
<dbReference type="InterPro" id="IPR038377">
    <property type="entry name" value="Na/Glc_symporter_sf"/>
</dbReference>
<evidence type="ECO:0000256" key="4">
    <source>
        <dbReference type="ARBA" id="ARBA00022989"/>
    </source>
</evidence>
<comment type="similarity">
    <text evidence="2 6">Belongs to the sodium:solute symporter (SSF) (TC 2.A.21) family.</text>
</comment>
<feature type="transmembrane region" description="Helical" evidence="7">
    <location>
        <begin position="65"/>
        <end position="84"/>
    </location>
</feature>
<dbReference type="InterPro" id="IPR001734">
    <property type="entry name" value="Na/solute_symporter"/>
</dbReference>
<organism evidence="8 9">
    <name type="scientific">Candidatus Scalindua arabica</name>
    <dbReference type="NCBI Taxonomy" id="1127984"/>
    <lineage>
        <taxon>Bacteria</taxon>
        <taxon>Pseudomonadati</taxon>
        <taxon>Planctomycetota</taxon>
        <taxon>Candidatus Brocadiia</taxon>
        <taxon>Candidatus Brocadiales</taxon>
        <taxon>Candidatus Scalinduaceae</taxon>
        <taxon>Candidatus Scalindua</taxon>
    </lineage>
</organism>
<evidence type="ECO:0000313" key="8">
    <source>
        <dbReference type="EMBL" id="MBS1259057.1"/>
    </source>
</evidence>
<gene>
    <name evidence="8" type="ORF">MAG551_02123</name>
</gene>
<dbReference type="AlphaFoldDB" id="A0A941W4M0"/>